<evidence type="ECO:0000313" key="3">
    <source>
        <dbReference type="EMBL" id="SVB59301.1"/>
    </source>
</evidence>
<comment type="cofactor">
    <cofactor evidence="1">
        <name>pyridoxal 5'-phosphate</name>
        <dbReference type="ChEBI" id="CHEBI:597326"/>
    </cofactor>
</comment>
<organism evidence="3">
    <name type="scientific">marine metagenome</name>
    <dbReference type="NCBI Taxonomy" id="408172"/>
    <lineage>
        <taxon>unclassified sequences</taxon>
        <taxon>metagenomes</taxon>
        <taxon>ecological metagenomes</taxon>
    </lineage>
</organism>
<dbReference type="SUPFAM" id="SSF53383">
    <property type="entry name" value="PLP-dependent transferases"/>
    <property type="match status" value="1"/>
</dbReference>
<dbReference type="Pfam" id="PF00202">
    <property type="entry name" value="Aminotran_3"/>
    <property type="match status" value="1"/>
</dbReference>
<dbReference type="EMBL" id="UINC01048589">
    <property type="protein sequence ID" value="SVB59301.1"/>
    <property type="molecule type" value="Genomic_DNA"/>
</dbReference>
<dbReference type="GO" id="GO:0008483">
    <property type="term" value="F:transaminase activity"/>
    <property type="evidence" value="ECO:0007669"/>
    <property type="project" value="InterPro"/>
</dbReference>
<evidence type="ECO:0000256" key="1">
    <source>
        <dbReference type="ARBA" id="ARBA00001933"/>
    </source>
</evidence>
<evidence type="ECO:0000256" key="2">
    <source>
        <dbReference type="ARBA" id="ARBA00022898"/>
    </source>
</evidence>
<reference evidence="3" key="1">
    <citation type="submission" date="2018-05" db="EMBL/GenBank/DDBJ databases">
        <authorList>
            <person name="Lanie J.A."/>
            <person name="Ng W.-L."/>
            <person name="Kazmierczak K.M."/>
            <person name="Andrzejewski T.M."/>
            <person name="Davidsen T.M."/>
            <person name="Wayne K.J."/>
            <person name="Tettelin H."/>
            <person name="Glass J.I."/>
            <person name="Rusch D."/>
            <person name="Podicherti R."/>
            <person name="Tsui H.-C.T."/>
            <person name="Winkler M.E."/>
        </authorList>
    </citation>
    <scope>NUCLEOTIDE SEQUENCE</scope>
</reference>
<evidence type="ECO:0008006" key="4">
    <source>
        <dbReference type="Google" id="ProtNLM"/>
    </source>
</evidence>
<dbReference type="InterPro" id="IPR015424">
    <property type="entry name" value="PyrdxlP-dep_Trfase"/>
</dbReference>
<name>A0A382FB74_9ZZZZ</name>
<dbReference type="InterPro" id="IPR015422">
    <property type="entry name" value="PyrdxlP-dep_Trfase_small"/>
</dbReference>
<dbReference type="PANTHER" id="PTHR43713">
    <property type="entry name" value="GLUTAMATE-1-SEMIALDEHYDE 2,1-AMINOMUTASE"/>
    <property type="match status" value="1"/>
</dbReference>
<keyword evidence="2" id="KW-0663">Pyridoxal phosphate</keyword>
<dbReference type="PANTHER" id="PTHR43713:SF3">
    <property type="entry name" value="GLUTAMATE-1-SEMIALDEHYDE 2,1-AMINOMUTASE 1, CHLOROPLASTIC-RELATED"/>
    <property type="match status" value="1"/>
</dbReference>
<dbReference type="InterPro" id="IPR015421">
    <property type="entry name" value="PyrdxlP-dep_Trfase_major"/>
</dbReference>
<dbReference type="Gene3D" id="3.40.640.10">
    <property type="entry name" value="Type I PLP-dependent aspartate aminotransferase-like (Major domain)"/>
    <property type="match status" value="1"/>
</dbReference>
<dbReference type="Gene3D" id="3.90.1150.10">
    <property type="entry name" value="Aspartate Aminotransferase, domain 1"/>
    <property type="match status" value="1"/>
</dbReference>
<protein>
    <recommendedName>
        <fullName evidence="4">Glutamate-1-semialdehyde 2,1-aminomutase</fullName>
    </recommendedName>
</protein>
<feature type="non-terminal residue" evidence="3">
    <location>
        <position position="125"/>
    </location>
</feature>
<gene>
    <name evidence="3" type="ORF">METZ01_LOCUS212155</name>
</gene>
<dbReference type="GO" id="GO:0030170">
    <property type="term" value="F:pyridoxal phosphate binding"/>
    <property type="evidence" value="ECO:0007669"/>
    <property type="project" value="InterPro"/>
</dbReference>
<dbReference type="InterPro" id="IPR005814">
    <property type="entry name" value="Aminotrans_3"/>
</dbReference>
<accession>A0A382FB74</accession>
<sequence>MKHEKSNELYRRALQSMPGGVSSNVRLAESPHPLYYESASASHITDVDGNQYVDYVLGQGPMIFGHSPSFLLDAVSEASKKGQLFAGQHVLEVEVAELACELVPCAEIVRFASSGTEVVQAAVRV</sequence>
<dbReference type="AlphaFoldDB" id="A0A382FB74"/>
<proteinExistence type="predicted"/>